<dbReference type="PANTHER" id="PTHR46242">
    <property type="entry name" value="ZINC FINGER CCHC DOMAIN-CONTAINING PROTEIN 9 ZCCHC9"/>
    <property type="match status" value="1"/>
</dbReference>
<dbReference type="HOGENOM" id="CLU_054987_1_0_1"/>
<accession>H0XI12</accession>
<proteinExistence type="predicted"/>
<dbReference type="eggNOG" id="KOG4400">
    <property type="taxonomic scope" value="Eukaryota"/>
</dbReference>
<name>H0XI12_OTOGA</name>
<dbReference type="GO" id="GO:0005730">
    <property type="term" value="C:nucleolus"/>
    <property type="evidence" value="ECO:0007669"/>
    <property type="project" value="TreeGrafter"/>
</dbReference>
<reference evidence="1" key="3">
    <citation type="submission" date="2025-09" db="UniProtKB">
        <authorList>
            <consortium name="Ensembl"/>
        </authorList>
    </citation>
    <scope>IDENTIFICATION</scope>
</reference>
<organism evidence="1 2">
    <name type="scientific">Otolemur garnettii</name>
    <name type="common">Small-eared galago</name>
    <name type="synonym">Garnett's greater bushbaby</name>
    <dbReference type="NCBI Taxonomy" id="30611"/>
    <lineage>
        <taxon>Eukaryota</taxon>
        <taxon>Metazoa</taxon>
        <taxon>Chordata</taxon>
        <taxon>Craniata</taxon>
        <taxon>Vertebrata</taxon>
        <taxon>Euteleostomi</taxon>
        <taxon>Mammalia</taxon>
        <taxon>Eutheria</taxon>
        <taxon>Euarchontoglires</taxon>
        <taxon>Primates</taxon>
        <taxon>Strepsirrhini</taxon>
        <taxon>Lorisiformes</taxon>
        <taxon>Galagidae</taxon>
        <taxon>Otolemur</taxon>
    </lineage>
</organism>
<dbReference type="PANTHER" id="PTHR46242:SF1">
    <property type="entry name" value="ZINC FINGER CCHC DOMAIN-CONTAINING PROTEIN 9"/>
    <property type="match status" value="1"/>
</dbReference>
<dbReference type="AlphaFoldDB" id="H0XI12"/>
<reference evidence="2" key="1">
    <citation type="submission" date="2011-03" db="EMBL/GenBank/DDBJ databases">
        <title>Version 3 of the genome sequence of Otolemur garnettii (Bushbaby).</title>
        <authorList>
            <consortium name="The Broad Institute Genome Sequencing Platform"/>
            <person name="Di Palma F."/>
            <person name="Johnson J."/>
            <person name="Lander E.S."/>
            <person name="Lindblad-Toh K."/>
            <person name="Jaffe D.B."/>
            <person name="Gnerre S."/>
            <person name="MacCallum I."/>
            <person name="Przybylski D."/>
            <person name="Ribeiro F.J."/>
            <person name="Burton J.N."/>
            <person name="Walker B.J."/>
            <person name="Sharpe T."/>
            <person name="Hall G."/>
        </authorList>
    </citation>
    <scope>NUCLEOTIDE SEQUENCE [LARGE SCALE GENOMIC DNA]</scope>
</reference>
<dbReference type="EMBL" id="AAQR03002622">
    <property type="status" value="NOT_ANNOTATED_CDS"/>
    <property type="molecule type" value="Genomic_DNA"/>
</dbReference>
<evidence type="ECO:0000313" key="1">
    <source>
        <dbReference type="Ensembl" id="ENSOGAP00000015752.1"/>
    </source>
</evidence>
<keyword evidence="2" id="KW-1185">Reference proteome</keyword>
<dbReference type="InterPro" id="IPR042246">
    <property type="entry name" value="ZCCHC9"/>
</dbReference>
<dbReference type="GeneTree" id="ENSGT00980000198999"/>
<protein>
    <submittedName>
        <fullName evidence="1">Uncharacterized protein</fullName>
    </submittedName>
</protein>
<evidence type="ECO:0000313" key="2">
    <source>
        <dbReference type="Proteomes" id="UP000005225"/>
    </source>
</evidence>
<sequence length="250" mass="28248">VTRWARVTPTHHKKLLPPTSWENMAKKLFEGTSKNISKLKQLEVNRLTFKNNTPQPQHTENQKKKEYLNRDVNGLMDYLRQSSQTVHNGKMAAKDSEAKEENAEALKEGERLKRQAAEQTPMVGFQCDCPAALENKDISSRISCEAFCKCVSLGSRNFGKFPFTKCFIWEIGYLSRSFPNCPKGLCAISGGCKLCGFVEHFKKDSLGSQNSDQMVTAGGQAKGLSRDCEEILDALKPQNPQRHRKLLIFY</sequence>
<dbReference type="Ensembl" id="ENSOGAT00000032660.1">
    <property type="protein sequence ID" value="ENSOGAP00000015752.1"/>
    <property type="gene ID" value="ENSOGAG00000025009.1"/>
</dbReference>
<dbReference type="Proteomes" id="UP000005225">
    <property type="component" value="Unassembled WGS sequence"/>
</dbReference>
<dbReference type="STRING" id="30611.ENSOGAP00000015752"/>
<dbReference type="InParanoid" id="H0XI12"/>
<reference evidence="1" key="2">
    <citation type="submission" date="2025-08" db="UniProtKB">
        <authorList>
            <consortium name="Ensembl"/>
        </authorList>
    </citation>
    <scope>IDENTIFICATION</scope>
</reference>